<dbReference type="OrthoDB" id="10042902at2759"/>
<gene>
    <name evidence="4" type="primary">LOC111120366</name>
</gene>
<dbReference type="Pfam" id="PF09772">
    <property type="entry name" value="Tmem26"/>
    <property type="match status" value="2"/>
</dbReference>
<name>A0A8B8CNN0_CRAVI</name>
<feature type="transmembrane region" description="Helical" evidence="2">
    <location>
        <begin position="71"/>
        <end position="90"/>
    </location>
</feature>
<reference evidence="4" key="1">
    <citation type="submission" date="2025-08" db="UniProtKB">
        <authorList>
            <consortium name="RefSeq"/>
        </authorList>
    </citation>
    <scope>IDENTIFICATION</scope>
    <source>
        <tissue evidence="4">Whole sample</tissue>
    </source>
</reference>
<evidence type="ECO:0000256" key="2">
    <source>
        <dbReference type="SAM" id="Phobius"/>
    </source>
</evidence>
<dbReference type="Proteomes" id="UP000694844">
    <property type="component" value="Chromosome 2"/>
</dbReference>
<feature type="transmembrane region" description="Helical" evidence="2">
    <location>
        <begin position="192"/>
        <end position="211"/>
    </location>
</feature>
<dbReference type="PANTHER" id="PTHR22168:SF3">
    <property type="entry name" value="TRANSMEMBRANE PROTEIN 26"/>
    <property type="match status" value="1"/>
</dbReference>
<feature type="transmembrane region" description="Helical" evidence="2">
    <location>
        <begin position="547"/>
        <end position="567"/>
    </location>
</feature>
<feature type="region of interest" description="Disordered" evidence="1">
    <location>
        <begin position="773"/>
        <end position="797"/>
    </location>
</feature>
<feature type="transmembrane region" description="Helical" evidence="2">
    <location>
        <begin position="43"/>
        <end position="62"/>
    </location>
</feature>
<dbReference type="RefSeq" id="XP_022316794.1">
    <property type="nucleotide sequence ID" value="XM_022461086.1"/>
</dbReference>
<keyword evidence="2" id="KW-0472">Membrane</keyword>
<feature type="transmembrane region" description="Helical" evidence="2">
    <location>
        <begin position="649"/>
        <end position="670"/>
    </location>
</feature>
<feature type="transmembrane region" description="Helical" evidence="2">
    <location>
        <begin position="579"/>
        <end position="597"/>
    </location>
</feature>
<feature type="transmembrane region" description="Helical" evidence="2">
    <location>
        <begin position="682"/>
        <end position="710"/>
    </location>
</feature>
<dbReference type="PANTHER" id="PTHR22168">
    <property type="entry name" value="TMEM26 PROTEIN"/>
    <property type="match status" value="1"/>
</dbReference>
<evidence type="ECO:0000313" key="4">
    <source>
        <dbReference type="RefSeq" id="XP_022316794.1"/>
    </source>
</evidence>
<organism evidence="3 4">
    <name type="scientific">Crassostrea virginica</name>
    <name type="common">Eastern oyster</name>
    <dbReference type="NCBI Taxonomy" id="6565"/>
    <lineage>
        <taxon>Eukaryota</taxon>
        <taxon>Metazoa</taxon>
        <taxon>Spiralia</taxon>
        <taxon>Lophotrochozoa</taxon>
        <taxon>Mollusca</taxon>
        <taxon>Bivalvia</taxon>
        <taxon>Autobranchia</taxon>
        <taxon>Pteriomorphia</taxon>
        <taxon>Ostreida</taxon>
        <taxon>Ostreoidea</taxon>
        <taxon>Ostreidae</taxon>
        <taxon>Crassostrea</taxon>
    </lineage>
</organism>
<protein>
    <submittedName>
        <fullName evidence="4">Uncharacterized protein LOC111120366</fullName>
    </submittedName>
</protein>
<keyword evidence="2" id="KW-0812">Transmembrane</keyword>
<sequence length="797" mass="91345">MEAKEKYTWRLALAKAIGVRLLYFLHCLLAISRVSTILNEPNFWIYSLSTLLLVFEGIHAVIWRKGLEHKWISLGTFLFICLDSGPIWIMELDKANERNSATNPTQPLTNTTTSSQNTRNLNFIQLDDDVFIYAIEQSFLLFMIIGRWTLPKGQMSRDKLSNLLLVLIGKACDMTDFFTLFSHRNVAKDRSFTIVVLLVWSLSVFQFPISFTESRDDDVAISIHRNRQYMQVAVRTLNVCLKTEIWSILASIFMQEFPFLVCRSYAVGALGIVDDTIIFFLFKNCLIIAMYMYRLVSLCLETDPYRDLATAVVEAEIEDRNNSIIRHEGDRKEETVTLDLTLNGKLVSAIENTMEHKEKCLYRRKYSDGQNIVSLQREPLNQWLDYLDIYLIYFVLIMDAEGTHARRLTLAKAIGVRLLYLVHCLLAISRVMVILNEPRLWIYALGVLLLALEGIHAVCRRDGLEHKWVSLGTLIFICLDIGPIWIIELDKVDYRLSWISNGGRTNVTSITGSNQSTHQIETRDILLELSELNIKYSSEFIQLDDDVFIYAIEQSFLLFMIIGRWTLPKGQMSRDKLSNLLLVLIGKACDMTDFFTLFSHRNVAKDRSFTIVVLLAWSLSVFQFPISFTESRDDDVVISIHRNRQYMQVAVRTLNVCLKTEIWSILASIFMQEFPFLVCRSYAVGALGIVDDTIIFFLFKNCLIIAMYLYRLVSLCLETDPYRDRGTVVVEAENVTTLSFNDVDCVPTEVCVTESTEEDVETSVATLEQGKIDKSGNTQGRHFLGKSGSYDVTDTPP</sequence>
<feature type="transmembrane region" description="Helical" evidence="2">
    <location>
        <begin position="440"/>
        <end position="459"/>
    </location>
</feature>
<feature type="transmembrane region" description="Helical" evidence="2">
    <location>
        <begin position="130"/>
        <end position="150"/>
    </location>
</feature>
<keyword evidence="2" id="KW-1133">Transmembrane helix</keyword>
<feature type="transmembrane region" description="Helical" evidence="2">
    <location>
        <begin position="414"/>
        <end position="434"/>
    </location>
</feature>
<accession>A0A8B8CNN0</accession>
<dbReference type="InterPro" id="IPR019169">
    <property type="entry name" value="Transmembrane_26"/>
</dbReference>
<feature type="transmembrane region" description="Helical" evidence="2">
    <location>
        <begin position="265"/>
        <end position="282"/>
    </location>
</feature>
<feature type="transmembrane region" description="Helical" evidence="2">
    <location>
        <begin position="232"/>
        <end position="253"/>
    </location>
</feature>
<evidence type="ECO:0000256" key="1">
    <source>
        <dbReference type="SAM" id="MobiDB-lite"/>
    </source>
</evidence>
<proteinExistence type="predicted"/>
<dbReference type="GeneID" id="111120366"/>
<dbReference type="AlphaFoldDB" id="A0A8B8CNN0"/>
<dbReference type="KEGG" id="cvn:111120366"/>
<evidence type="ECO:0000313" key="3">
    <source>
        <dbReference type="Proteomes" id="UP000694844"/>
    </source>
</evidence>
<feature type="transmembrane region" description="Helical" evidence="2">
    <location>
        <begin position="468"/>
        <end position="487"/>
    </location>
</feature>
<feature type="transmembrane region" description="Helical" evidence="2">
    <location>
        <begin position="162"/>
        <end position="180"/>
    </location>
</feature>
<feature type="transmembrane region" description="Helical" evidence="2">
    <location>
        <begin position="609"/>
        <end position="628"/>
    </location>
</feature>
<keyword evidence="3" id="KW-1185">Reference proteome</keyword>